<dbReference type="EMBL" id="CAICTM010000391">
    <property type="protein sequence ID" value="CAB9509497.1"/>
    <property type="molecule type" value="Genomic_DNA"/>
</dbReference>
<reference evidence="3" key="1">
    <citation type="submission" date="2020-06" db="EMBL/GenBank/DDBJ databases">
        <authorList>
            <consortium name="Plant Systems Biology data submission"/>
        </authorList>
    </citation>
    <scope>NUCLEOTIDE SEQUENCE</scope>
    <source>
        <strain evidence="3">D6</strain>
    </source>
</reference>
<dbReference type="InterPro" id="IPR004045">
    <property type="entry name" value="Glutathione_S-Trfase_N"/>
</dbReference>
<gene>
    <name evidence="3" type="ORF">SEMRO_392_G133320.1</name>
</gene>
<evidence type="ECO:0000313" key="3">
    <source>
        <dbReference type="EMBL" id="CAB9509497.1"/>
    </source>
</evidence>
<dbReference type="InterPro" id="IPR010987">
    <property type="entry name" value="Glutathione-S-Trfase_C-like"/>
</dbReference>
<dbReference type="InterPro" id="IPR036249">
    <property type="entry name" value="Thioredoxin-like_sf"/>
</dbReference>
<dbReference type="InterPro" id="IPR050213">
    <property type="entry name" value="GST_superfamily"/>
</dbReference>
<protein>
    <submittedName>
        <fullName evidence="3">Glutathione S-transferase, C-terminal domain</fullName>
    </submittedName>
</protein>
<dbReference type="InterPro" id="IPR004046">
    <property type="entry name" value="GST_C"/>
</dbReference>
<organism evidence="3 4">
    <name type="scientific">Seminavis robusta</name>
    <dbReference type="NCBI Taxonomy" id="568900"/>
    <lineage>
        <taxon>Eukaryota</taxon>
        <taxon>Sar</taxon>
        <taxon>Stramenopiles</taxon>
        <taxon>Ochrophyta</taxon>
        <taxon>Bacillariophyta</taxon>
        <taxon>Bacillariophyceae</taxon>
        <taxon>Bacillariophycidae</taxon>
        <taxon>Naviculales</taxon>
        <taxon>Naviculaceae</taxon>
        <taxon>Seminavis</taxon>
    </lineage>
</organism>
<dbReference type="Gene3D" id="1.20.1050.130">
    <property type="match status" value="1"/>
</dbReference>
<dbReference type="Pfam" id="PF14497">
    <property type="entry name" value="GST_C_3"/>
    <property type="match status" value="1"/>
</dbReference>
<feature type="domain" description="GST N-terminal" evidence="1">
    <location>
        <begin position="5"/>
        <end position="66"/>
    </location>
</feature>
<dbReference type="OrthoDB" id="420389at2759"/>
<accession>A0A9N8DVP5</accession>
<name>A0A9N8DVP5_9STRA</name>
<sequence>MTLLQGCKLTYFPLAGRAEAARLALAIGGIPFDDDRIEFKTGLYPSDPLKAALIDSLMDACEDMNPKLNSQGQGLPQEEKEAARAKSMAKGGVVYGMLEAVDKFIAANGKNGHAVGDSLTVADLFVFAGCCALTSGIFDGVPLDAIDSGLDNIMAVRKKVRSLEAVAKWYDELAAKDVTMPASYGPFN</sequence>
<dbReference type="SUPFAM" id="SSF47616">
    <property type="entry name" value="GST C-terminal domain-like"/>
    <property type="match status" value="1"/>
</dbReference>
<evidence type="ECO:0000313" key="4">
    <source>
        <dbReference type="Proteomes" id="UP001153069"/>
    </source>
</evidence>
<evidence type="ECO:0000259" key="1">
    <source>
        <dbReference type="PROSITE" id="PS50404"/>
    </source>
</evidence>
<proteinExistence type="predicted"/>
<dbReference type="Gene3D" id="1.20.1050.10">
    <property type="match status" value="1"/>
</dbReference>
<dbReference type="PANTHER" id="PTHR11571">
    <property type="entry name" value="GLUTATHIONE S-TRANSFERASE"/>
    <property type="match status" value="1"/>
</dbReference>
<evidence type="ECO:0000259" key="2">
    <source>
        <dbReference type="PROSITE" id="PS50405"/>
    </source>
</evidence>
<dbReference type="PROSITE" id="PS50405">
    <property type="entry name" value="GST_CTER"/>
    <property type="match status" value="1"/>
</dbReference>
<dbReference type="Proteomes" id="UP001153069">
    <property type="component" value="Unassembled WGS sequence"/>
</dbReference>
<dbReference type="InterPro" id="IPR036282">
    <property type="entry name" value="Glutathione-S-Trfase_C_sf"/>
</dbReference>
<dbReference type="GO" id="GO:0006749">
    <property type="term" value="P:glutathione metabolic process"/>
    <property type="evidence" value="ECO:0007669"/>
    <property type="project" value="TreeGrafter"/>
</dbReference>
<dbReference type="GO" id="GO:0004364">
    <property type="term" value="F:glutathione transferase activity"/>
    <property type="evidence" value="ECO:0007669"/>
    <property type="project" value="TreeGrafter"/>
</dbReference>
<dbReference type="SUPFAM" id="SSF52833">
    <property type="entry name" value="Thioredoxin-like"/>
    <property type="match status" value="1"/>
</dbReference>
<dbReference type="PROSITE" id="PS50404">
    <property type="entry name" value="GST_NTER"/>
    <property type="match status" value="1"/>
</dbReference>
<dbReference type="AlphaFoldDB" id="A0A9N8DVP5"/>
<comment type="caution">
    <text evidence="3">The sequence shown here is derived from an EMBL/GenBank/DDBJ whole genome shotgun (WGS) entry which is preliminary data.</text>
</comment>
<dbReference type="PANTHER" id="PTHR11571:SF252">
    <property type="entry name" value="GLUTATHIONE S-TRANSFERASE"/>
    <property type="match status" value="1"/>
</dbReference>
<keyword evidence="4" id="KW-1185">Reference proteome</keyword>
<feature type="domain" description="GST C-terminal" evidence="2">
    <location>
        <begin position="47"/>
        <end position="187"/>
    </location>
</feature>